<feature type="region of interest" description="Disordered" evidence="7">
    <location>
        <begin position="920"/>
        <end position="939"/>
    </location>
</feature>
<dbReference type="InterPro" id="IPR027815">
    <property type="entry name" value="CSC1/OSCA1-like_cyt"/>
</dbReference>
<comment type="similarity">
    <text evidence="2">Belongs to the CSC1 (TC 1.A.17) family.</text>
</comment>
<dbReference type="Pfam" id="PF14703">
    <property type="entry name" value="PHM7_cyt"/>
    <property type="match status" value="1"/>
</dbReference>
<keyword evidence="5 8" id="KW-1133">Transmembrane helix</keyword>
<evidence type="ECO:0000256" key="7">
    <source>
        <dbReference type="SAM" id="MobiDB-lite"/>
    </source>
</evidence>
<evidence type="ECO:0000256" key="4">
    <source>
        <dbReference type="ARBA" id="ARBA00022692"/>
    </source>
</evidence>
<reference evidence="12" key="1">
    <citation type="submission" date="2023-10" db="EMBL/GenBank/DDBJ databases">
        <authorList>
            <person name="Hackl T."/>
        </authorList>
    </citation>
    <scope>NUCLEOTIDE SEQUENCE</scope>
</reference>
<dbReference type="InterPro" id="IPR045122">
    <property type="entry name" value="Csc1-like"/>
</dbReference>
<evidence type="ECO:0000256" key="2">
    <source>
        <dbReference type="ARBA" id="ARBA00007779"/>
    </source>
</evidence>
<feature type="transmembrane region" description="Helical" evidence="8">
    <location>
        <begin position="683"/>
        <end position="703"/>
    </location>
</feature>
<feature type="domain" description="CSC1/OSCA1-like cytosolic" evidence="11">
    <location>
        <begin position="217"/>
        <end position="382"/>
    </location>
</feature>
<feature type="domain" description="CSC1/OSCA1-like 7TM region" evidence="9">
    <location>
        <begin position="393"/>
        <end position="673"/>
    </location>
</feature>
<dbReference type="Pfam" id="PF13967">
    <property type="entry name" value="RSN1_TM"/>
    <property type="match status" value="1"/>
</dbReference>
<dbReference type="InterPro" id="IPR003864">
    <property type="entry name" value="CSC1/OSCA1-like_7TM"/>
</dbReference>
<keyword evidence="6 8" id="KW-0472">Membrane</keyword>
<evidence type="ECO:0000256" key="5">
    <source>
        <dbReference type="ARBA" id="ARBA00022989"/>
    </source>
</evidence>
<dbReference type="AlphaFoldDB" id="A0AAI8YFV8"/>
<feature type="compositionally biased region" description="Polar residues" evidence="7">
    <location>
        <begin position="839"/>
        <end position="851"/>
    </location>
</feature>
<evidence type="ECO:0000256" key="3">
    <source>
        <dbReference type="ARBA" id="ARBA00022448"/>
    </source>
</evidence>
<dbReference type="Proteomes" id="UP001295740">
    <property type="component" value="Unassembled WGS sequence"/>
</dbReference>
<evidence type="ECO:0000256" key="6">
    <source>
        <dbReference type="ARBA" id="ARBA00023136"/>
    </source>
</evidence>
<dbReference type="PANTHER" id="PTHR13018">
    <property type="entry name" value="PROBABLE MEMBRANE PROTEIN DUF221-RELATED"/>
    <property type="match status" value="1"/>
</dbReference>
<name>A0AAI8YFV8_9PEZI</name>
<feature type="transmembrane region" description="Helical" evidence="8">
    <location>
        <begin position="128"/>
        <end position="146"/>
    </location>
</feature>
<evidence type="ECO:0000313" key="12">
    <source>
        <dbReference type="EMBL" id="CAJ2503328.1"/>
    </source>
</evidence>
<dbReference type="Pfam" id="PF02714">
    <property type="entry name" value="RSN1_7TM"/>
    <property type="match status" value="1"/>
</dbReference>
<keyword evidence="4 8" id="KW-0812">Transmembrane</keyword>
<dbReference type="EMBL" id="CAUWAG010000004">
    <property type="protein sequence ID" value="CAJ2503328.1"/>
    <property type="molecule type" value="Genomic_DNA"/>
</dbReference>
<feature type="transmembrane region" description="Helical" evidence="8">
    <location>
        <begin position="42"/>
        <end position="64"/>
    </location>
</feature>
<accession>A0AAI8YFV8</accession>
<feature type="transmembrane region" description="Helical" evidence="8">
    <location>
        <begin position="442"/>
        <end position="466"/>
    </location>
</feature>
<feature type="region of interest" description="Disordered" evidence="7">
    <location>
        <begin position="829"/>
        <end position="912"/>
    </location>
</feature>
<evidence type="ECO:0000259" key="11">
    <source>
        <dbReference type="Pfam" id="PF14703"/>
    </source>
</evidence>
<evidence type="ECO:0000313" key="13">
    <source>
        <dbReference type="Proteomes" id="UP001295740"/>
    </source>
</evidence>
<dbReference type="InterPro" id="IPR032880">
    <property type="entry name" value="CSC1/OSCA1-like_N"/>
</dbReference>
<protein>
    <submittedName>
        <fullName evidence="12">Uu.00g107220.m01.CDS01</fullName>
    </submittedName>
</protein>
<evidence type="ECO:0000256" key="8">
    <source>
        <dbReference type="SAM" id="Phobius"/>
    </source>
</evidence>
<keyword evidence="3" id="KW-0813">Transport</keyword>
<feature type="transmembrane region" description="Helical" evidence="8">
    <location>
        <begin position="656"/>
        <end position="677"/>
    </location>
</feature>
<feature type="transmembrane region" description="Helical" evidence="8">
    <location>
        <begin position="603"/>
        <end position="628"/>
    </location>
</feature>
<evidence type="ECO:0000256" key="1">
    <source>
        <dbReference type="ARBA" id="ARBA00004141"/>
    </source>
</evidence>
<feature type="transmembrane region" description="Helical" evidence="8">
    <location>
        <begin position="399"/>
        <end position="422"/>
    </location>
</feature>
<feature type="transmembrane region" description="Helical" evidence="8">
    <location>
        <begin position="166"/>
        <end position="192"/>
    </location>
</feature>
<dbReference type="GO" id="GO:0005886">
    <property type="term" value="C:plasma membrane"/>
    <property type="evidence" value="ECO:0007669"/>
    <property type="project" value="TreeGrafter"/>
</dbReference>
<feature type="transmembrane region" description="Helical" evidence="8">
    <location>
        <begin position="487"/>
        <end position="508"/>
    </location>
</feature>
<keyword evidence="13" id="KW-1185">Reference proteome</keyword>
<organism evidence="12 13">
    <name type="scientific">Anthostomella pinea</name>
    <dbReference type="NCBI Taxonomy" id="933095"/>
    <lineage>
        <taxon>Eukaryota</taxon>
        <taxon>Fungi</taxon>
        <taxon>Dikarya</taxon>
        <taxon>Ascomycota</taxon>
        <taxon>Pezizomycotina</taxon>
        <taxon>Sordariomycetes</taxon>
        <taxon>Xylariomycetidae</taxon>
        <taxon>Xylariales</taxon>
        <taxon>Xylariaceae</taxon>
        <taxon>Anthostomella</taxon>
    </lineage>
</organism>
<comment type="caution">
    <text evidence="12">The sequence shown here is derived from an EMBL/GenBank/DDBJ whole genome shotgun (WGS) entry which is preliminary data.</text>
</comment>
<sequence length="939" mass="106112">MAPSQAELLESPRMVLSPRNDGADQFLNLIQNPFNTELSEKAFWSSLGYSLGAAVLCGLLFCLLRPYNGTVYAPRVKHADEKHKPPPMKNGVFGWIQPVIKTREQVLVDKVGLDAALFMRFTKMCRNILLLLSIVGCGVYIPLNIIENKSNKAFDDTNFFMTLTPLGVWGAACWAHVVVSYAFDGVICFFLWSNYRAVTRLRRDYFNSPEYQESLHSRTLMITDIPKAYRTDDGVSRIVDEVDAVRDPSGIIARNVKGLPELLEEHEEAVRDLEGILAKYLKNPDKLPAKRPKCKSQKGDPAYKPGTKVDAIDYLTSRIERLKKDIGQQRKSVDNKNALPYGFASYQSIEQAHEVAYTAKKKHPQGTTIKLAPKPSDLIWENLPLDRKSRRWRTFMNNLWVTLLTIVWTVPNGLIAVFLANLSNLGSLWPAFQTELERDPRTWGAIQGILAPLVTTLFYLLLPVIFRRLSIYAGDHSRTARERHVTHKLYAFFIFNNLIVFSLFSTAWKYGTAVANAQQKTDLWSAIVGTDPFGNLMTAFCDVSPFWLNYLLQRNFGAALDISQLVKLAQGYVTRKLLNPTPRELIELTAPPPFDYAAYYNNFLYYSTIALIFAPFQPLVLPVTALYFTVDSYLKKYLLLYVFITKHESGGSFWRLLFNRILFATLLANVVTTLFIVARKESLAQIFVMIPLLVLLAGFKWYCRRTFDDDQHFYSTRSTKGREDMLPKSAKRDRVGVRFGHPALYKKLMVPMVHARSQHLLKDVCHGHVDTGLDGASGYSDTYRMQRMSAQNPGQPNTNATPAPFEIVNVADMNFEHFRDHAEFREQFGGDGELYGRPSDQSRPGTPSTIRPSRVGSPASFNGRPYDADGTATPEYEGATYPAGYFRPSPLRRTSSETSTGRAQTRGEIDEFSDVNLLGAAAPLGHSSPARRPLERDRL</sequence>
<evidence type="ECO:0000259" key="9">
    <source>
        <dbReference type="Pfam" id="PF02714"/>
    </source>
</evidence>
<dbReference type="PANTHER" id="PTHR13018:SF149">
    <property type="entry name" value="DOMAIN PROTEIN, PUTATIVE (AFU_ORTHOLOGUE AFUA_3G11660)-RELATED"/>
    <property type="match status" value="1"/>
</dbReference>
<gene>
    <name evidence="12" type="ORF">KHLLAP_LOCUS3796</name>
</gene>
<dbReference type="GO" id="GO:0005227">
    <property type="term" value="F:calcium-activated cation channel activity"/>
    <property type="evidence" value="ECO:0007669"/>
    <property type="project" value="InterPro"/>
</dbReference>
<comment type="subcellular location">
    <subcellularLocation>
        <location evidence="1">Membrane</location>
        <topology evidence="1">Multi-pass membrane protein</topology>
    </subcellularLocation>
</comment>
<evidence type="ECO:0000259" key="10">
    <source>
        <dbReference type="Pfam" id="PF13967"/>
    </source>
</evidence>
<feature type="domain" description="CSC1/OSCA1-like N-terminal transmembrane" evidence="10">
    <location>
        <begin position="42"/>
        <end position="193"/>
    </location>
</feature>
<proteinExistence type="inferred from homology"/>
<feature type="compositionally biased region" description="Polar residues" evidence="7">
    <location>
        <begin position="892"/>
        <end position="903"/>
    </location>
</feature>